<comment type="caution">
    <text evidence="8">The sequence shown here is derived from an EMBL/GenBank/DDBJ whole genome shotgun (WGS) entry which is preliminary data.</text>
</comment>
<evidence type="ECO:0000259" key="7">
    <source>
        <dbReference type="Pfam" id="PF02706"/>
    </source>
</evidence>
<evidence type="ECO:0000256" key="3">
    <source>
        <dbReference type="ARBA" id="ARBA00022692"/>
    </source>
</evidence>
<dbReference type="RefSeq" id="WP_022637702.1">
    <property type="nucleotide sequence ID" value="NZ_ASJR01000031.1"/>
</dbReference>
<dbReference type="Proteomes" id="UP000017148">
    <property type="component" value="Unassembled WGS sequence"/>
</dbReference>
<organism evidence="8 9">
    <name type="scientific">Chitinivibrio alkaliphilus ACht1</name>
    <dbReference type="NCBI Taxonomy" id="1313304"/>
    <lineage>
        <taxon>Bacteria</taxon>
        <taxon>Pseudomonadati</taxon>
        <taxon>Fibrobacterota</taxon>
        <taxon>Chitinivibrionia</taxon>
        <taxon>Chitinivibrionales</taxon>
        <taxon>Chitinivibrionaceae</taxon>
        <taxon>Chitinivibrio</taxon>
    </lineage>
</organism>
<dbReference type="EMBL" id="ASJR01000031">
    <property type="protein sequence ID" value="ERP30820.1"/>
    <property type="molecule type" value="Genomic_DNA"/>
</dbReference>
<dbReference type="InterPro" id="IPR003856">
    <property type="entry name" value="LPS_length_determ_N"/>
</dbReference>
<accession>U7D8R0</accession>
<proteinExistence type="predicted"/>
<comment type="subcellular location">
    <subcellularLocation>
        <location evidence="1">Cell membrane</location>
        <topology evidence="1">Multi-pass membrane protein</topology>
    </subcellularLocation>
</comment>
<evidence type="ECO:0000256" key="5">
    <source>
        <dbReference type="ARBA" id="ARBA00023136"/>
    </source>
</evidence>
<name>U7D8R0_9BACT</name>
<keyword evidence="5 6" id="KW-0472">Membrane</keyword>
<keyword evidence="2" id="KW-1003">Cell membrane</keyword>
<reference evidence="8 9" key="1">
    <citation type="journal article" date="2013" name="Environ. Microbiol.">
        <title>Genome analysis of Chitinivibrio alkaliphilus gen. nov., sp. nov., a novel extremely haloalkaliphilic anaerobic chitinolytic bacterium from the candidate phylum Termite Group 3.</title>
        <authorList>
            <person name="Sorokin D.Y."/>
            <person name="Gumerov V.M."/>
            <person name="Rakitin A.L."/>
            <person name="Beletsky A.V."/>
            <person name="Damste J.S."/>
            <person name="Muyzer G."/>
            <person name="Mardanov A.V."/>
            <person name="Ravin N.V."/>
        </authorList>
    </citation>
    <scope>NUCLEOTIDE SEQUENCE [LARGE SCALE GENOMIC DNA]</scope>
    <source>
        <strain evidence="8 9">ACht1</strain>
    </source>
</reference>
<gene>
    <name evidence="8" type="ORF">CALK_2345</name>
</gene>
<evidence type="ECO:0000313" key="9">
    <source>
        <dbReference type="Proteomes" id="UP000017148"/>
    </source>
</evidence>
<evidence type="ECO:0000256" key="1">
    <source>
        <dbReference type="ARBA" id="ARBA00004651"/>
    </source>
</evidence>
<keyword evidence="4 6" id="KW-1133">Transmembrane helix</keyword>
<evidence type="ECO:0000256" key="4">
    <source>
        <dbReference type="ARBA" id="ARBA00022989"/>
    </source>
</evidence>
<feature type="transmembrane region" description="Helical" evidence="6">
    <location>
        <begin position="24"/>
        <end position="44"/>
    </location>
</feature>
<protein>
    <recommendedName>
        <fullName evidence="7">Polysaccharide chain length determinant N-terminal domain-containing protein</fullName>
    </recommendedName>
</protein>
<keyword evidence="9" id="KW-1185">Reference proteome</keyword>
<evidence type="ECO:0000256" key="6">
    <source>
        <dbReference type="SAM" id="Phobius"/>
    </source>
</evidence>
<feature type="domain" description="Polysaccharide chain length determinant N-terminal" evidence="7">
    <location>
        <begin position="10"/>
        <end position="104"/>
    </location>
</feature>
<dbReference type="Pfam" id="PF02706">
    <property type="entry name" value="Wzz"/>
    <property type="match status" value="1"/>
</dbReference>
<dbReference type="GO" id="GO:0005886">
    <property type="term" value="C:plasma membrane"/>
    <property type="evidence" value="ECO:0007669"/>
    <property type="project" value="UniProtKB-SubCell"/>
</dbReference>
<keyword evidence="3 6" id="KW-0812">Transmembrane</keyword>
<evidence type="ECO:0000313" key="8">
    <source>
        <dbReference type="EMBL" id="ERP30820.1"/>
    </source>
</evidence>
<dbReference type="AlphaFoldDB" id="U7D8R0"/>
<evidence type="ECO:0000256" key="2">
    <source>
        <dbReference type="ARBA" id="ARBA00022475"/>
    </source>
</evidence>
<sequence>MNTPDAFQTEEIDLRDLVLTLLRGWTIILPVTILITILAAIYAYRLPDQYSVTTKAATAGRGGGDVSGLAAMAGLRNQESQEIDLLQHVELLIKNRHFMDHLLAQEWVIQRVQTPEERENRMPPVYDTVTLEEYWEFSPPIQRYTIGNIDEK</sequence>
<dbReference type="STRING" id="1313304.CALK_2345"/>